<dbReference type="InterPro" id="IPR039459">
    <property type="entry name" value="RepB-like_DNA_primase_dom"/>
</dbReference>
<feature type="domain" description="RepB-like DNA primase" evidence="1">
    <location>
        <begin position="102"/>
        <end position="169"/>
    </location>
</feature>
<dbReference type="Gene3D" id="3.30.70.1790">
    <property type="entry name" value="RepB DNA-primase, N-terminal domain"/>
    <property type="match status" value="1"/>
</dbReference>
<protein>
    <recommendedName>
        <fullName evidence="4">RepB DNA-primase from phage plasmid</fullName>
    </recommendedName>
</protein>
<evidence type="ECO:0008006" key="4">
    <source>
        <dbReference type="Google" id="ProtNLM"/>
    </source>
</evidence>
<accession>A0A6J7WC17</accession>
<dbReference type="InterPro" id="IPR045455">
    <property type="entry name" value="NrS-1_pol-like_helicase"/>
</dbReference>
<dbReference type="Pfam" id="PF19263">
    <property type="entry name" value="DUF5906"/>
    <property type="match status" value="1"/>
</dbReference>
<dbReference type="Pfam" id="PF16793">
    <property type="entry name" value="RepB_primase"/>
    <property type="match status" value="1"/>
</dbReference>
<feature type="domain" description="NrS-1 polymerase-like helicase" evidence="2">
    <location>
        <begin position="486"/>
        <end position="601"/>
    </location>
</feature>
<proteinExistence type="predicted"/>
<reference evidence="3" key="1">
    <citation type="submission" date="2020-05" db="EMBL/GenBank/DDBJ databases">
        <authorList>
            <person name="Chiriac C."/>
            <person name="Salcher M."/>
            <person name="Ghai R."/>
            <person name="Kavagutti S V."/>
        </authorList>
    </citation>
    <scope>NUCLEOTIDE SEQUENCE</scope>
</reference>
<sequence length="774" mass="85613">MDITRFLEFYASLAPEKETALVVRQKPIRPLAYHADGNPKCTYIAMLPSARIDPTWSVYGNTGSFVIDRFPDGRPVAQARCVDFPLVLMLDDLGVKAPMPTVPPTWLMESSPGSYQAGYALDMDGVPTKEQFIALVRALALKGLTDPGAGGVVRNFRLPGSINLKQGRNNFAARLVEFHPERQFTYQQLCELFGVTPTEPDTDPRGWSPIAVLADDGNDDVWRWLADNGLALSRPNSEGWAGVVCPNHEQHTDGNVEGRYNPAKRAYCCLHGHCIELDSRTFLAWVAEQGGPKREPGLRDELLALTMEAALSKLPMTSEESEAAAAALAEVRRKEHGRIEQADLHKHWAYVVDDDAYFNLNDRTVVSRRGFNALYAHIECRSPHGRCALITASQWFDAYRQPKDGRALAGITYAPGASVLVERDGDVLGNRWQDARPTYARGRDAALWLQHAETVLPVREERELLLDILAFKLQHPEVKINYGVLLSGRAGCGKDSLITPALWAICGPFQRNRGLVDSDQLNNQWGYHMEAEVLILNELKDTDGAARRALANKLKPLLAAPPEYLSVNRKGLKPYDALNRLLPIAFSNEQVPLVIDSTDRRWFALKSSAPIMNPADAAALWAWYANGGFDAVAELLWTRDVSAFNPGAAPMKTQFWYSLVSDGRSPAEELLIDMIESQTGEFAKGVISGPFSALCMRIQTATPGGQRIPKAALLHALAEAGWLDCGQISSREYPTRKQVYCAPSLEHHTKSDLRRMVEDRGESASPLAALRAVQ</sequence>
<name>A0A6J7WC17_9CAUD</name>
<gene>
    <name evidence="3" type="ORF">UFOVP171_38</name>
</gene>
<organism evidence="3">
    <name type="scientific">uncultured Caudovirales phage</name>
    <dbReference type="NCBI Taxonomy" id="2100421"/>
    <lineage>
        <taxon>Viruses</taxon>
        <taxon>Duplodnaviria</taxon>
        <taxon>Heunggongvirae</taxon>
        <taxon>Uroviricota</taxon>
        <taxon>Caudoviricetes</taxon>
        <taxon>Peduoviridae</taxon>
        <taxon>Maltschvirus</taxon>
        <taxon>Maltschvirus maltsch</taxon>
    </lineage>
</organism>
<dbReference type="EMBL" id="LR798214">
    <property type="protein sequence ID" value="CAB5194936.1"/>
    <property type="molecule type" value="Genomic_DNA"/>
</dbReference>
<evidence type="ECO:0000313" key="3">
    <source>
        <dbReference type="EMBL" id="CAB5194936.1"/>
    </source>
</evidence>
<evidence type="ECO:0000259" key="2">
    <source>
        <dbReference type="Pfam" id="PF19263"/>
    </source>
</evidence>
<evidence type="ECO:0000259" key="1">
    <source>
        <dbReference type="Pfam" id="PF16793"/>
    </source>
</evidence>